<evidence type="ECO:0000313" key="4">
    <source>
        <dbReference type="Proteomes" id="UP000692954"/>
    </source>
</evidence>
<dbReference type="OrthoDB" id="311185at2759"/>
<evidence type="ECO:0008006" key="5">
    <source>
        <dbReference type="Google" id="ProtNLM"/>
    </source>
</evidence>
<reference evidence="3" key="1">
    <citation type="submission" date="2021-01" db="EMBL/GenBank/DDBJ databases">
        <authorList>
            <consortium name="Genoscope - CEA"/>
            <person name="William W."/>
        </authorList>
    </citation>
    <scope>NUCLEOTIDE SEQUENCE</scope>
</reference>
<sequence length="453" mass="53676">MISTEINSNDAIVRFDQIVVHKGDQENRNPQDVLAHQDQIQAQKTQIYEISHQSLDDEQLKIKEKLRIERIVNIPNTIKRQLPTIDEVPDQSISISPKLSDLKQKDFLYEFEEQNQELSLKRSNQQKQQKKKCKKKKKKQHNTLNSHQFFHFPHLEYQQNMNIVLYFRDPRIDCNWKLLFSYFALIISSNLILQTLEVTRYSFSDCKLQGLDNVFVYLNQLLYLFGKIGILSLNYQEFTNTSSTKSNIPLLNNSLFSSIFTVLSMPLYVYDFILCQPRNKLFTLNSSLLILNYLDWFIISIMAIVIILHSIIKISIKKKTWKRLKNLLKYFYYILLFFVHILQVLVTFTQSTSYFLPAMLMESLYIYFSFFTTVYLSIRKFFFNKEPFLIKNELLQNQTSQMNKKDKFNNEMNSQKLLNNCSNNLKERMKSSQFSSSSPSIQSIQTNIISRKE</sequence>
<feature type="transmembrane region" description="Helical" evidence="2">
    <location>
        <begin position="216"/>
        <end position="235"/>
    </location>
</feature>
<feature type="region of interest" description="Disordered" evidence="1">
    <location>
        <begin position="119"/>
        <end position="142"/>
    </location>
</feature>
<feature type="transmembrane region" description="Helical" evidence="2">
    <location>
        <begin position="354"/>
        <end position="378"/>
    </location>
</feature>
<gene>
    <name evidence="3" type="ORF">PSON_ATCC_30995.1.T0620085</name>
</gene>
<dbReference type="EMBL" id="CAJJDN010000062">
    <property type="protein sequence ID" value="CAD8094239.1"/>
    <property type="molecule type" value="Genomic_DNA"/>
</dbReference>
<name>A0A8S1NS20_9CILI</name>
<evidence type="ECO:0000256" key="1">
    <source>
        <dbReference type="SAM" id="MobiDB-lite"/>
    </source>
</evidence>
<feature type="transmembrane region" description="Helical" evidence="2">
    <location>
        <begin position="247"/>
        <end position="270"/>
    </location>
</feature>
<evidence type="ECO:0000256" key="2">
    <source>
        <dbReference type="SAM" id="Phobius"/>
    </source>
</evidence>
<feature type="compositionally biased region" description="Basic residues" evidence="1">
    <location>
        <begin position="128"/>
        <end position="141"/>
    </location>
</feature>
<dbReference type="AlphaFoldDB" id="A0A8S1NS20"/>
<dbReference type="Proteomes" id="UP000692954">
    <property type="component" value="Unassembled WGS sequence"/>
</dbReference>
<feature type="transmembrane region" description="Helical" evidence="2">
    <location>
        <begin position="178"/>
        <end position="196"/>
    </location>
</feature>
<keyword evidence="2" id="KW-0472">Membrane</keyword>
<feature type="compositionally biased region" description="Low complexity" evidence="1">
    <location>
        <begin position="431"/>
        <end position="453"/>
    </location>
</feature>
<feature type="region of interest" description="Disordered" evidence="1">
    <location>
        <begin position="430"/>
        <end position="453"/>
    </location>
</feature>
<feature type="transmembrane region" description="Helical" evidence="2">
    <location>
        <begin position="330"/>
        <end position="348"/>
    </location>
</feature>
<organism evidence="3 4">
    <name type="scientific">Paramecium sonneborni</name>
    <dbReference type="NCBI Taxonomy" id="65129"/>
    <lineage>
        <taxon>Eukaryota</taxon>
        <taxon>Sar</taxon>
        <taxon>Alveolata</taxon>
        <taxon>Ciliophora</taxon>
        <taxon>Intramacronucleata</taxon>
        <taxon>Oligohymenophorea</taxon>
        <taxon>Peniculida</taxon>
        <taxon>Parameciidae</taxon>
        <taxon>Paramecium</taxon>
    </lineage>
</organism>
<keyword evidence="4" id="KW-1185">Reference proteome</keyword>
<accession>A0A8S1NS20</accession>
<proteinExistence type="predicted"/>
<evidence type="ECO:0000313" key="3">
    <source>
        <dbReference type="EMBL" id="CAD8094239.1"/>
    </source>
</evidence>
<feature type="transmembrane region" description="Helical" evidence="2">
    <location>
        <begin position="290"/>
        <end position="309"/>
    </location>
</feature>
<protein>
    <recommendedName>
        <fullName evidence="5">Transmembrane protein</fullName>
    </recommendedName>
</protein>
<keyword evidence="2" id="KW-0812">Transmembrane</keyword>
<keyword evidence="2" id="KW-1133">Transmembrane helix</keyword>
<comment type="caution">
    <text evidence="3">The sequence shown here is derived from an EMBL/GenBank/DDBJ whole genome shotgun (WGS) entry which is preliminary data.</text>
</comment>